<sequence length="131" mass="14831" precursor="true">MINRRHFLLSTSGAIVATALPNAIAQPSAIDLSYGQSSKHSTQQKFQNIINDKFLLRNENGSHWLTLKKVELGPEHDGMEQFQLIFTSDSPNFTDDIYSVTHLSTLETRQMNIEASQTMKQHYVSTFCLLT</sequence>
<accession>A0A099KX55</accession>
<dbReference type="AlphaFoldDB" id="A0A099KX55"/>
<dbReference type="InterPro" id="IPR054209">
    <property type="entry name" value="DUF6916"/>
</dbReference>
<dbReference type="Pfam" id="PF21880">
    <property type="entry name" value="DUF6916"/>
    <property type="match status" value="1"/>
</dbReference>
<dbReference type="EMBL" id="JQED01000003">
    <property type="protein sequence ID" value="KGJ95314.1"/>
    <property type="molecule type" value="Genomic_DNA"/>
</dbReference>
<evidence type="ECO:0000259" key="1">
    <source>
        <dbReference type="Pfam" id="PF21880"/>
    </source>
</evidence>
<organism evidence="2 3">
    <name type="scientific">Colwellia psychrerythraea</name>
    <name type="common">Vibrio psychroerythus</name>
    <dbReference type="NCBI Taxonomy" id="28229"/>
    <lineage>
        <taxon>Bacteria</taxon>
        <taxon>Pseudomonadati</taxon>
        <taxon>Pseudomonadota</taxon>
        <taxon>Gammaproteobacteria</taxon>
        <taxon>Alteromonadales</taxon>
        <taxon>Colwelliaceae</taxon>
        <taxon>Colwellia</taxon>
    </lineage>
</organism>
<dbReference type="PROSITE" id="PS51318">
    <property type="entry name" value="TAT"/>
    <property type="match status" value="1"/>
</dbReference>
<dbReference type="RefSeq" id="WP_033091898.1">
    <property type="nucleotide sequence ID" value="NZ_JQED01000003.1"/>
</dbReference>
<reference evidence="2 3" key="1">
    <citation type="submission" date="2014-08" db="EMBL/GenBank/DDBJ databases">
        <title>Genomic and Phenotypic Diversity of Colwellia psychrerythraea strains from Disparate Marine Basins.</title>
        <authorList>
            <person name="Techtmann S.M."/>
            <person name="Stelling S.C."/>
            <person name="Utturkar S.M."/>
            <person name="Alshibli N."/>
            <person name="Harris A."/>
            <person name="Brown S.D."/>
            <person name="Hazen T.C."/>
        </authorList>
    </citation>
    <scope>NUCLEOTIDE SEQUENCE [LARGE SCALE GENOMIC DNA]</scope>
    <source>
        <strain evidence="2 3">ND2E</strain>
    </source>
</reference>
<proteinExistence type="predicted"/>
<dbReference type="PATRIC" id="fig|28229.4.peg.84"/>
<evidence type="ECO:0000313" key="2">
    <source>
        <dbReference type="EMBL" id="KGJ95314.1"/>
    </source>
</evidence>
<dbReference type="Proteomes" id="UP000029843">
    <property type="component" value="Unassembled WGS sequence"/>
</dbReference>
<name>A0A099KX55_COLPS</name>
<dbReference type="InterPro" id="IPR006311">
    <property type="entry name" value="TAT_signal"/>
</dbReference>
<protein>
    <recommendedName>
        <fullName evidence="1">DUF6916 domain-containing protein</fullName>
    </recommendedName>
</protein>
<evidence type="ECO:0000313" key="3">
    <source>
        <dbReference type="Proteomes" id="UP000029843"/>
    </source>
</evidence>
<gene>
    <name evidence="2" type="ORF">ND2E_1096</name>
</gene>
<comment type="caution">
    <text evidence="2">The sequence shown here is derived from an EMBL/GenBank/DDBJ whole genome shotgun (WGS) entry which is preliminary data.</text>
</comment>
<feature type="domain" description="DUF6916" evidence="1">
    <location>
        <begin position="42"/>
        <end position="105"/>
    </location>
</feature>